<dbReference type="AlphaFoldDB" id="A0A1Y2BVF4"/>
<proteinExistence type="inferred from homology"/>
<accession>A0A1Y2BVF4</accession>
<dbReference type="SUPFAM" id="SSF49764">
    <property type="entry name" value="HSP20-like chaperones"/>
    <property type="match status" value="1"/>
</dbReference>
<dbReference type="STRING" id="329046.A0A1Y2BVF4"/>
<evidence type="ECO:0000259" key="4">
    <source>
        <dbReference type="PROSITE" id="PS01031"/>
    </source>
</evidence>
<name>A0A1Y2BVF4_9FUNG</name>
<dbReference type="EMBL" id="MCGO01000043">
    <property type="protein sequence ID" value="ORY38654.1"/>
    <property type="molecule type" value="Genomic_DNA"/>
</dbReference>
<sequence>MAAILRPDSFFRDFDRLMNAQLNAITSTDKDASDSSMSKYWGGSFNARLDLTEDDKSYIVHADLPGVKKEEVNITIKDNILTISGERSATQETKNEQRHIIERSYGKFSRSVRLPEDANADAVSATMDHGVLELTLEKKVKLDAGVKKIQIA</sequence>
<evidence type="ECO:0000256" key="1">
    <source>
        <dbReference type="ARBA" id="ARBA00023016"/>
    </source>
</evidence>
<dbReference type="Gene3D" id="2.60.40.790">
    <property type="match status" value="1"/>
</dbReference>
<keyword evidence="1" id="KW-0346">Stress response</keyword>
<dbReference type="CDD" id="cd06464">
    <property type="entry name" value="ACD_sHsps-like"/>
    <property type="match status" value="1"/>
</dbReference>
<reference evidence="5 6" key="1">
    <citation type="submission" date="2016-07" db="EMBL/GenBank/DDBJ databases">
        <title>Pervasive Adenine N6-methylation of Active Genes in Fungi.</title>
        <authorList>
            <consortium name="DOE Joint Genome Institute"/>
            <person name="Mondo S.J."/>
            <person name="Dannebaum R.O."/>
            <person name="Kuo R.C."/>
            <person name="Labutti K."/>
            <person name="Haridas S."/>
            <person name="Kuo A."/>
            <person name="Salamov A."/>
            <person name="Ahrendt S.R."/>
            <person name="Lipzen A."/>
            <person name="Sullivan W."/>
            <person name="Andreopoulos W.B."/>
            <person name="Clum A."/>
            <person name="Lindquist E."/>
            <person name="Daum C."/>
            <person name="Ramamoorthy G.K."/>
            <person name="Gryganskyi A."/>
            <person name="Culley D."/>
            <person name="Magnuson J.K."/>
            <person name="James T.Y."/>
            <person name="O'Malley M.A."/>
            <person name="Stajich J.E."/>
            <person name="Spatafora J.W."/>
            <person name="Visel A."/>
            <person name="Grigoriev I.V."/>
        </authorList>
    </citation>
    <scope>NUCLEOTIDE SEQUENCE [LARGE SCALE GENOMIC DNA]</scope>
    <source>
        <strain evidence="5 6">JEL800</strain>
    </source>
</reference>
<dbReference type="Pfam" id="PF00011">
    <property type="entry name" value="HSP20"/>
    <property type="match status" value="1"/>
</dbReference>
<dbReference type="InterPro" id="IPR031107">
    <property type="entry name" value="Small_HSP"/>
</dbReference>
<dbReference type="InterPro" id="IPR008978">
    <property type="entry name" value="HSP20-like_chaperone"/>
</dbReference>
<gene>
    <name evidence="5" type="ORF">BCR33DRAFT_682369</name>
</gene>
<comment type="caution">
    <text evidence="5">The sequence shown here is derived from an EMBL/GenBank/DDBJ whole genome shotgun (WGS) entry which is preliminary data.</text>
</comment>
<evidence type="ECO:0000256" key="2">
    <source>
        <dbReference type="PROSITE-ProRule" id="PRU00285"/>
    </source>
</evidence>
<comment type="similarity">
    <text evidence="2 3">Belongs to the small heat shock protein (HSP20) family.</text>
</comment>
<protein>
    <submittedName>
        <fullName evidence="5">HSP20-like chaperone</fullName>
    </submittedName>
</protein>
<evidence type="ECO:0000313" key="5">
    <source>
        <dbReference type="EMBL" id="ORY38654.1"/>
    </source>
</evidence>
<feature type="domain" description="SHSP" evidence="4">
    <location>
        <begin position="40"/>
        <end position="152"/>
    </location>
</feature>
<dbReference type="InterPro" id="IPR002068">
    <property type="entry name" value="A-crystallin/Hsp20_dom"/>
</dbReference>
<dbReference type="Proteomes" id="UP000193642">
    <property type="component" value="Unassembled WGS sequence"/>
</dbReference>
<dbReference type="PROSITE" id="PS01031">
    <property type="entry name" value="SHSP"/>
    <property type="match status" value="1"/>
</dbReference>
<evidence type="ECO:0000256" key="3">
    <source>
        <dbReference type="RuleBase" id="RU003616"/>
    </source>
</evidence>
<organism evidence="5 6">
    <name type="scientific">Rhizoclosmatium globosum</name>
    <dbReference type="NCBI Taxonomy" id="329046"/>
    <lineage>
        <taxon>Eukaryota</taxon>
        <taxon>Fungi</taxon>
        <taxon>Fungi incertae sedis</taxon>
        <taxon>Chytridiomycota</taxon>
        <taxon>Chytridiomycota incertae sedis</taxon>
        <taxon>Chytridiomycetes</taxon>
        <taxon>Chytridiales</taxon>
        <taxon>Chytriomycetaceae</taxon>
        <taxon>Rhizoclosmatium</taxon>
    </lineage>
</organism>
<dbReference type="OrthoDB" id="1431247at2759"/>
<evidence type="ECO:0000313" key="6">
    <source>
        <dbReference type="Proteomes" id="UP000193642"/>
    </source>
</evidence>
<dbReference type="PANTHER" id="PTHR11527">
    <property type="entry name" value="HEAT-SHOCK PROTEIN 20 FAMILY MEMBER"/>
    <property type="match status" value="1"/>
</dbReference>
<keyword evidence="6" id="KW-1185">Reference proteome</keyword>